<evidence type="ECO:0000313" key="2">
    <source>
        <dbReference type="EMBL" id="KAK3945802.1"/>
    </source>
</evidence>
<evidence type="ECO:0000256" key="1">
    <source>
        <dbReference type="SAM" id="SignalP"/>
    </source>
</evidence>
<comment type="caution">
    <text evidence="2">The sequence shown here is derived from an EMBL/GenBank/DDBJ whole genome shotgun (WGS) entry which is preliminary data.</text>
</comment>
<accession>A0AAN6NH84</accession>
<dbReference type="AlphaFoldDB" id="A0AAN6NH84"/>
<name>A0AAN6NH84_9PEZI</name>
<feature type="signal peptide" evidence="1">
    <location>
        <begin position="1"/>
        <end position="24"/>
    </location>
</feature>
<keyword evidence="3" id="KW-1185">Reference proteome</keyword>
<feature type="chain" id="PRO_5042951182" description="ClpX-type ZB domain-containing protein" evidence="1">
    <location>
        <begin position="25"/>
        <end position="90"/>
    </location>
</feature>
<evidence type="ECO:0008006" key="4">
    <source>
        <dbReference type="Google" id="ProtNLM"/>
    </source>
</evidence>
<protein>
    <recommendedName>
        <fullName evidence="4">ClpX-type ZB domain-containing protein</fullName>
    </recommendedName>
</protein>
<organism evidence="2 3">
    <name type="scientific">Diplogelasinospora grovesii</name>
    <dbReference type="NCBI Taxonomy" id="303347"/>
    <lineage>
        <taxon>Eukaryota</taxon>
        <taxon>Fungi</taxon>
        <taxon>Dikarya</taxon>
        <taxon>Ascomycota</taxon>
        <taxon>Pezizomycotina</taxon>
        <taxon>Sordariomycetes</taxon>
        <taxon>Sordariomycetidae</taxon>
        <taxon>Sordariales</taxon>
        <taxon>Diplogelasinosporaceae</taxon>
        <taxon>Diplogelasinospora</taxon>
    </lineage>
</organism>
<keyword evidence="1" id="KW-0732">Signal</keyword>
<sequence length="90" mass="10014">MCVIWIQNGTLEMLFTILPAPIYAQPIGTVGNLRCQKCGSLIKRLSFLFISLGSDTVCRACVEVATNEGYFLPPNKLHPKQRHPRSCCFG</sequence>
<proteinExistence type="predicted"/>
<gene>
    <name evidence="2" type="ORF">QBC46DRAFT_369993</name>
</gene>
<evidence type="ECO:0000313" key="3">
    <source>
        <dbReference type="Proteomes" id="UP001303473"/>
    </source>
</evidence>
<reference evidence="3" key="1">
    <citation type="journal article" date="2023" name="Mol. Phylogenet. Evol.">
        <title>Genome-scale phylogeny and comparative genomics of the fungal order Sordariales.</title>
        <authorList>
            <person name="Hensen N."/>
            <person name="Bonometti L."/>
            <person name="Westerberg I."/>
            <person name="Brannstrom I.O."/>
            <person name="Guillou S."/>
            <person name="Cros-Aarteil S."/>
            <person name="Calhoun S."/>
            <person name="Haridas S."/>
            <person name="Kuo A."/>
            <person name="Mondo S."/>
            <person name="Pangilinan J."/>
            <person name="Riley R."/>
            <person name="LaButti K."/>
            <person name="Andreopoulos B."/>
            <person name="Lipzen A."/>
            <person name="Chen C."/>
            <person name="Yan M."/>
            <person name="Daum C."/>
            <person name="Ng V."/>
            <person name="Clum A."/>
            <person name="Steindorff A."/>
            <person name="Ohm R.A."/>
            <person name="Martin F."/>
            <person name="Silar P."/>
            <person name="Natvig D.O."/>
            <person name="Lalanne C."/>
            <person name="Gautier V."/>
            <person name="Ament-Velasquez S.L."/>
            <person name="Kruys A."/>
            <person name="Hutchinson M.I."/>
            <person name="Powell A.J."/>
            <person name="Barry K."/>
            <person name="Miller A.N."/>
            <person name="Grigoriev I.V."/>
            <person name="Debuchy R."/>
            <person name="Gladieux P."/>
            <person name="Hiltunen Thoren M."/>
            <person name="Johannesson H."/>
        </authorList>
    </citation>
    <scope>NUCLEOTIDE SEQUENCE [LARGE SCALE GENOMIC DNA]</scope>
    <source>
        <strain evidence="3">CBS 340.73</strain>
    </source>
</reference>
<dbReference type="EMBL" id="MU853753">
    <property type="protein sequence ID" value="KAK3945802.1"/>
    <property type="molecule type" value="Genomic_DNA"/>
</dbReference>
<dbReference type="Proteomes" id="UP001303473">
    <property type="component" value="Unassembled WGS sequence"/>
</dbReference>